<comment type="caution">
    <text evidence="9">The sequence shown here is derived from an EMBL/GenBank/DDBJ whole genome shotgun (WGS) entry which is preliminary data.</text>
</comment>
<reference evidence="9" key="1">
    <citation type="submission" date="2021-02" db="EMBL/GenBank/DDBJ databases">
        <authorList>
            <person name="Nowell W R."/>
        </authorList>
    </citation>
    <scope>NUCLEOTIDE SEQUENCE</scope>
</reference>
<dbReference type="PANTHER" id="PTHR10778">
    <property type="entry name" value="SOLUTE CARRIER FAMILY 35 MEMBER B"/>
    <property type="match status" value="1"/>
</dbReference>
<evidence type="ECO:0000256" key="5">
    <source>
        <dbReference type="ARBA" id="ARBA00022824"/>
    </source>
</evidence>
<keyword evidence="6 8" id="KW-1133">Transmembrane helix</keyword>
<name>A0A8S3H396_9BILA</name>
<dbReference type="GO" id="GO:0000139">
    <property type="term" value="C:Golgi membrane"/>
    <property type="evidence" value="ECO:0007669"/>
    <property type="project" value="TreeGrafter"/>
</dbReference>
<proteinExistence type="inferred from homology"/>
<protein>
    <recommendedName>
        <fullName evidence="11">Solute carrier family 35 member B1</fullName>
    </recommendedName>
</protein>
<dbReference type="GO" id="GO:0005460">
    <property type="term" value="F:UDP-glucose transmembrane transporter activity"/>
    <property type="evidence" value="ECO:0007669"/>
    <property type="project" value="TreeGrafter"/>
</dbReference>
<feature type="transmembrane region" description="Helical" evidence="8">
    <location>
        <begin position="44"/>
        <end position="61"/>
    </location>
</feature>
<evidence type="ECO:0000256" key="1">
    <source>
        <dbReference type="ARBA" id="ARBA00004477"/>
    </source>
</evidence>
<dbReference type="GO" id="GO:0005789">
    <property type="term" value="C:endoplasmic reticulum membrane"/>
    <property type="evidence" value="ECO:0007669"/>
    <property type="project" value="UniProtKB-SubCell"/>
</dbReference>
<accession>A0A8S3H396</accession>
<organism evidence="9 10">
    <name type="scientific">Rotaria magnacalcarata</name>
    <dbReference type="NCBI Taxonomy" id="392030"/>
    <lineage>
        <taxon>Eukaryota</taxon>
        <taxon>Metazoa</taxon>
        <taxon>Spiralia</taxon>
        <taxon>Gnathifera</taxon>
        <taxon>Rotifera</taxon>
        <taxon>Eurotatoria</taxon>
        <taxon>Bdelloidea</taxon>
        <taxon>Philodinida</taxon>
        <taxon>Philodinidae</taxon>
        <taxon>Rotaria</taxon>
    </lineage>
</organism>
<dbReference type="PANTHER" id="PTHR10778:SF10">
    <property type="entry name" value="SOLUTE CARRIER FAMILY 35 MEMBER B1"/>
    <property type="match status" value="1"/>
</dbReference>
<keyword evidence="7 8" id="KW-0472">Membrane</keyword>
<keyword evidence="5" id="KW-0256">Endoplasmic reticulum</keyword>
<dbReference type="Pfam" id="PF08449">
    <property type="entry name" value="UAA"/>
    <property type="match status" value="1"/>
</dbReference>
<evidence type="ECO:0000313" key="10">
    <source>
        <dbReference type="Proteomes" id="UP000676336"/>
    </source>
</evidence>
<evidence type="ECO:0000256" key="6">
    <source>
        <dbReference type="ARBA" id="ARBA00022989"/>
    </source>
</evidence>
<dbReference type="GO" id="GO:0005459">
    <property type="term" value="F:UDP-galactose transmembrane transporter activity"/>
    <property type="evidence" value="ECO:0007669"/>
    <property type="project" value="TreeGrafter"/>
</dbReference>
<feature type="transmembrane region" description="Helical" evidence="8">
    <location>
        <begin position="141"/>
        <end position="164"/>
    </location>
</feature>
<evidence type="ECO:0000256" key="3">
    <source>
        <dbReference type="ARBA" id="ARBA00022448"/>
    </source>
</evidence>
<evidence type="ECO:0000256" key="4">
    <source>
        <dbReference type="ARBA" id="ARBA00022692"/>
    </source>
</evidence>
<gene>
    <name evidence="9" type="ORF">SMN809_LOCUS67277</name>
</gene>
<evidence type="ECO:0000313" key="9">
    <source>
        <dbReference type="EMBL" id="CAF5175437.1"/>
    </source>
</evidence>
<evidence type="ECO:0000256" key="2">
    <source>
        <dbReference type="ARBA" id="ARBA00010694"/>
    </source>
</evidence>
<feature type="transmembrane region" description="Helical" evidence="8">
    <location>
        <begin position="73"/>
        <end position="94"/>
    </location>
</feature>
<feature type="transmembrane region" description="Helical" evidence="8">
    <location>
        <begin position="115"/>
        <end position="135"/>
    </location>
</feature>
<dbReference type="InterPro" id="IPR013657">
    <property type="entry name" value="SCL35B1-4/HUT1"/>
</dbReference>
<evidence type="ECO:0000256" key="8">
    <source>
        <dbReference type="SAM" id="Phobius"/>
    </source>
</evidence>
<dbReference type="AlphaFoldDB" id="A0A8S3H396"/>
<comment type="subcellular location">
    <subcellularLocation>
        <location evidence="1">Endoplasmic reticulum membrane</location>
        <topology evidence="1">Multi-pass membrane protein</topology>
    </subcellularLocation>
</comment>
<keyword evidence="4 8" id="KW-0812">Transmembrane</keyword>
<evidence type="ECO:0008006" key="11">
    <source>
        <dbReference type="Google" id="ProtNLM"/>
    </source>
</evidence>
<keyword evidence="3" id="KW-0813">Transport</keyword>
<dbReference type="EMBL" id="CAJOBI010315052">
    <property type="protein sequence ID" value="CAF5175437.1"/>
    <property type="molecule type" value="Genomic_DNA"/>
</dbReference>
<comment type="similarity">
    <text evidence="2">Belongs to the nucleotide-sugar transporter family. SLC35B subfamily.</text>
</comment>
<sequence>MLASNFALEFVSYPMQVLGKSVKPVPVMLLGVLVARKRYPLMKYVYVSLIVIGVILFMYKKPKETNTVDTGDLIGIGEFLLFVSLVFDGLTGGIQDKIRDKHRVQAYHMMYSMNIWSCLWASIGILVTGEIFGLYNFLTLYPYVIVDMFLLGLAGAVGQNFIFLTIEWFGPLTCSIFTTTRKFFTILCSIVIFGNAITKQQMLGTALVFAGLFLEQLYGKKKHN</sequence>
<dbReference type="SUPFAM" id="SSF103481">
    <property type="entry name" value="Multidrug resistance efflux transporter EmrE"/>
    <property type="match status" value="1"/>
</dbReference>
<feature type="transmembrane region" description="Helical" evidence="8">
    <location>
        <begin position="176"/>
        <end position="196"/>
    </location>
</feature>
<dbReference type="Proteomes" id="UP000676336">
    <property type="component" value="Unassembled WGS sequence"/>
</dbReference>
<evidence type="ECO:0000256" key="7">
    <source>
        <dbReference type="ARBA" id="ARBA00023136"/>
    </source>
</evidence>
<dbReference type="InterPro" id="IPR037185">
    <property type="entry name" value="EmrE-like"/>
</dbReference>